<proteinExistence type="inferred from homology"/>
<evidence type="ECO:0000256" key="10">
    <source>
        <dbReference type="ARBA" id="ARBA00023136"/>
    </source>
</evidence>
<evidence type="ECO:0000313" key="12">
    <source>
        <dbReference type="Proteomes" id="UP000463961"/>
    </source>
</evidence>
<reference evidence="12" key="1">
    <citation type="submission" date="2020-01" db="EMBL/GenBank/DDBJ databases">
        <title>Phosphoaccumulans saitamaens gen. nov., sp. nov., a polyphosphate accumulating bacterium isolated from surface river water.</title>
        <authorList>
            <person name="Watanabe K."/>
            <person name="Suda W."/>
        </authorList>
    </citation>
    <scope>NUCLEOTIDE SEQUENCE [LARGE SCALE GENOMIC DNA]</scope>
    <source>
        <strain evidence="12">ICHIAU1</strain>
    </source>
</reference>
<organism evidence="11 12">
    <name type="scientific">Fluviibacter phosphoraccumulans</name>
    <dbReference type="NCBI Taxonomy" id="1751046"/>
    <lineage>
        <taxon>Bacteria</taxon>
        <taxon>Pseudomonadati</taxon>
        <taxon>Pseudomonadota</taxon>
        <taxon>Betaproteobacteria</taxon>
        <taxon>Rhodocyclales</taxon>
        <taxon>Fluviibacteraceae</taxon>
        <taxon>Fluviibacter</taxon>
    </lineage>
</organism>
<keyword evidence="9" id="KW-0406">Ion transport</keyword>
<keyword evidence="4" id="KW-1003">Cell membrane</keyword>
<dbReference type="InterPro" id="IPR045861">
    <property type="entry name" value="CorA_cytoplasmic_dom"/>
</dbReference>
<dbReference type="PANTHER" id="PTHR46494:SF3">
    <property type="entry name" value="ZINC TRANSPORT PROTEIN ZNTB"/>
    <property type="match status" value="1"/>
</dbReference>
<evidence type="ECO:0000256" key="2">
    <source>
        <dbReference type="ARBA" id="ARBA00009765"/>
    </source>
</evidence>
<sequence length="341" mass="39002">MAFVPLDALLDPMLIPIDGVVFAWEMDADQSHEIQPDQIDQALSDDSKSLWLHLNLSNTRVQGWLRQTPQIPESLKEAILDEVSRSRMETIEEFGDGLMMVMNDFRIGLTHSGDEEETGTLWAIMTPRLMLSLRAHPLMTTDTLRHLLRQGRITPNSVVALYHELIEERAVHLRRRTDQLSDQMDVLEEVLIKGDNLPEHETLGRLRITCSRLRRHYAPELTALRRLIRRRPTWFTDDDADKLREQIELLAFLVDEVNSLYERAKVLQDELSAHVAEFNAKNLQVLSVMTVIFLPMTLVTGVMGMNMEDLPGLEHSFFAVMVIMCGAGLAVYVGLKLKRVI</sequence>
<evidence type="ECO:0000256" key="8">
    <source>
        <dbReference type="ARBA" id="ARBA00022989"/>
    </source>
</evidence>
<dbReference type="InterPro" id="IPR045863">
    <property type="entry name" value="CorA_TM1_TM2"/>
</dbReference>
<gene>
    <name evidence="11" type="ORF">ICHIAU1_21440</name>
</gene>
<evidence type="ECO:0000256" key="9">
    <source>
        <dbReference type="ARBA" id="ARBA00023065"/>
    </source>
</evidence>
<dbReference type="GO" id="GO:0015087">
    <property type="term" value="F:cobalt ion transmembrane transporter activity"/>
    <property type="evidence" value="ECO:0007669"/>
    <property type="project" value="TreeGrafter"/>
</dbReference>
<protein>
    <submittedName>
        <fullName evidence="11">Magnesium transporter CorA</fullName>
    </submittedName>
</protein>
<dbReference type="GO" id="GO:0050897">
    <property type="term" value="F:cobalt ion binding"/>
    <property type="evidence" value="ECO:0007669"/>
    <property type="project" value="TreeGrafter"/>
</dbReference>
<evidence type="ECO:0000256" key="1">
    <source>
        <dbReference type="ARBA" id="ARBA00004651"/>
    </source>
</evidence>
<dbReference type="EMBL" id="AP022345">
    <property type="protein sequence ID" value="BBU69861.1"/>
    <property type="molecule type" value="Genomic_DNA"/>
</dbReference>
<dbReference type="GO" id="GO:0005886">
    <property type="term" value="C:plasma membrane"/>
    <property type="evidence" value="ECO:0007669"/>
    <property type="project" value="UniProtKB-SubCell"/>
</dbReference>
<evidence type="ECO:0000313" key="11">
    <source>
        <dbReference type="EMBL" id="BBU69861.1"/>
    </source>
</evidence>
<keyword evidence="8" id="KW-1133">Transmembrane helix</keyword>
<keyword evidence="3" id="KW-0813">Transport</keyword>
<keyword evidence="7" id="KW-0862">Zinc</keyword>
<dbReference type="AlphaFoldDB" id="A0A679HVX9"/>
<name>A0A679HVX9_9RHOO</name>
<dbReference type="RefSeq" id="WP_202930704.1">
    <property type="nucleotide sequence ID" value="NZ_AP019011.1"/>
</dbReference>
<dbReference type="Proteomes" id="UP000463961">
    <property type="component" value="Chromosome"/>
</dbReference>
<evidence type="ECO:0000256" key="4">
    <source>
        <dbReference type="ARBA" id="ARBA00022475"/>
    </source>
</evidence>
<keyword evidence="10" id="KW-0472">Membrane</keyword>
<comment type="similarity">
    <text evidence="2">Belongs to the CorA metal ion transporter (MIT) (TC 1.A.35) family.</text>
</comment>
<evidence type="ECO:0000256" key="6">
    <source>
        <dbReference type="ARBA" id="ARBA00022692"/>
    </source>
</evidence>
<dbReference type="GO" id="GO:0015095">
    <property type="term" value="F:magnesium ion transmembrane transporter activity"/>
    <property type="evidence" value="ECO:0007669"/>
    <property type="project" value="TreeGrafter"/>
</dbReference>
<evidence type="ECO:0000256" key="7">
    <source>
        <dbReference type="ARBA" id="ARBA00022833"/>
    </source>
</evidence>
<dbReference type="InterPro" id="IPR002523">
    <property type="entry name" value="MgTranspt_CorA/ZnTranspt_ZntB"/>
</dbReference>
<dbReference type="SUPFAM" id="SSF143865">
    <property type="entry name" value="CorA soluble domain-like"/>
    <property type="match status" value="1"/>
</dbReference>
<evidence type="ECO:0000256" key="3">
    <source>
        <dbReference type="ARBA" id="ARBA00022448"/>
    </source>
</evidence>
<dbReference type="Gene3D" id="1.20.58.340">
    <property type="entry name" value="Magnesium transport protein CorA, transmembrane region"/>
    <property type="match status" value="2"/>
</dbReference>
<dbReference type="SUPFAM" id="SSF144083">
    <property type="entry name" value="Magnesium transport protein CorA, transmembrane region"/>
    <property type="match status" value="1"/>
</dbReference>
<comment type="subcellular location">
    <subcellularLocation>
        <location evidence="1">Cell membrane</location>
        <topology evidence="1">Multi-pass membrane protein</topology>
    </subcellularLocation>
</comment>
<dbReference type="Gene3D" id="3.30.460.20">
    <property type="entry name" value="CorA soluble domain-like"/>
    <property type="match status" value="1"/>
</dbReference>
<accession>A0A679HVX9</accession>
<dbReference type="GO" id="GO:0000287">
    <property type="term" value="F:magnesium ion binding"/>
    <property type="evidence" value="ECO:0007669"/>
    <property type="project" value="TreeGrafter"/>
</dbReference>
<keyword evidence="5" id="KW-0997">Cell inner membrane</keyword>
<dbReference type="PANTHER" id="PTHR46494">
    <property type="entry name" value="CORA FAMILY METAL ION TRANSPORTER (EUROFUNG)"/>
    <property type="match status" value="1"/>
</dbReference>
<keyword evidence="6" id="KW-0812">Transmembrane</keyword>
<evidence type="ECO:0000256" key="5">
    <source>
        <dbReference type="ARBA" id="ARBA00022519"/>
    </source>
</evidence>
<keyword evidence="12" id="KW-1185">Reference proteome</keyword>
<dbReference type="Pfam" id="PF01544">
    <property type="entry name" value="CorA"/>
    <property type="match status" value="1"/>
</dbReference>